<evidence type="ECO:0000256" key="6">
    <source>
        <dbReference type="HAMAP-Rule" id="MF_01302"/>
    </source>
</evidence>
<dbReference type="Pfam" id="PF00410">
    <property type="entry name" value="Ribosomal_S8"/>
    <property type="match status" value="1"/>
</dbReference>
<organism evidence="8 9">
    <name type="scientific">Ehrlichia cf. muris str. EmCRT</name>
    <dbReference type="NCBI Taxonomy" id="1359167"/>
    <lineage>
        <taxon>Bacteria</taxon>
        <taxon>Pseudomonadati</taxon>
        <taxon>Pseudomonadota</taxon>
        <taxon>Alphaproteobacteria</taxon>
        <taxon>Rickettsiales</taxon>
        <taxon>Anaplasmataceae</taxon>
        <taxon>Ehrlichia</taxon>
    </lineage>
</organism>
<comment type="caution">
    <text evidence="8">The sequence shown here is derived from an EMBL/GenBank/DDBJ whole genome shotgun (WGS) entry which is preliminary data.</text>
</comment>
<dbReference type="PATRIC" id="fig|1359167.3.peg.385"/>
<dbReference type="HAMAP" id="MF_01302_B">
    <property type="entry name" value="Ribosomal_uS8_B"/>
    <property type="match status" value="1"/>
</dbReference>
<gene>
    <name evidence="6" type="primary">rpsH</name>
    <name evidence="8" type="ORF">EMUCRT_0400</name>
</gene>
<dbReference type="PANTHER" id="PTHR11758">
    <property type="entry name" value="40S RIBOSOMAL PROTEIN S15A"/>
    <property type="match status" value="1"/>
</dbReference>
<evidence type="ECO:0000256" key="4">
    <source>
        <dbReference type="ARBA" id="ARBA00035258"/>
    </source>
</evidence>
<dbReference type="Gene3D" id="3.30.1370.30">
    <property type="match status" value="1"/>
</dbReference>
<evidence type="ECO:0000256" key="7">
    <source>
        <dbReference type="RuleBase" id="RU003660"/>
    </source>
</evidence>
<keyword evidence="6" id="KW-0699">rRNA-binding</keyword>
<sequence>MSLSDPIANFLTSIRNGQLSMNKVIKVSYSCVIHAILQILLSEGYIDGFVEKSKSSNIKFFEVKLKYYNGAPVISQIARISKPGKRCYCSAKDMPKFYNGLGLYIISTSKGIMSDYNARKSGVGGEILCGVF</sequence>
<accession>A0A0F3NBH9</accession>
<reference evidence="8 9" key="1">
    <citation type="submission" date="2015-02" db="EMBL/GenBank/DDBJ databases">
        <title>Genome Sequencing of Rickettsiales.</title>
        <authorList>
            <person name="Daugherty S.C."/>
            <person name="Su Q."/>
            <person name="Abolude K."/>
            <person name="Beier-Sexton M."/>
            <person name="Carlyon J.A."/>
            <person name="Carter R."/>
            <person name="Day N.P."/>
            <person name="Dumler S.J."/>
            <person name="Dyachenko V."/>
            <person name="Godinez A."/>
            <person name="Kurtti T.J."/>
            <person name="Lichay M."/>
            <person name="Mullins K.E."/>
            <person name="Ott S."/>
            <person name="Pappas-Brown V."/>
            <person name="Paris D.H."/>
            <person name="Patel P."/>
            <person name="Richards A.L."/>
            <person name="Sadzewicz L."/>
            <person name="Sears K."/>
            <person name="Seidman D."/>
            <person name="Sengamalay N."/>
            <person name="Stenos J."/>
            <person name="Tallon L.J."/>
            <person name="Vincent G."/>
            <person name="Fraser C.M."/>
            <person name="Munderloh U."/>
            <person name="Dunning-Hotopp J.C."/>
        </authorList>
    </citation>
    <scope>NUCLEOTIDE SEQUENCE [LARGE SCALE GENOMIC DNA]</scope>
    <source>
        <strain evidence="8 9">EmCRT</strain>
    </source>
</reference>
<keyword evidence="2 6" id="KW-0689">Ribosomal protein</keyword>
<dbReference type="Proteomes" id="UP000033546">
    <property type="component" value="Unassembled WGS sequence"/>
</dbReference>
<dbReference type="GO" id="GO:0019843">
    <property type="term" value="F:rRNA binding"/>
    <property type="evidence" value="ECO:0007669"/>
    <property type="project" value="UniProtKB-UniRule"/>
</dbReference>
<dbReference type="PROSITE" id="PS00053">
    <property type="entry name" value="RIBOSOMAL_S8"/>
    <property type="match status" value="1"/>
</dbReference>
<keyword evidence="6" id="KW-0694">RNA-binding</keyword>
<dbReference type="GO" id="GO:0006412">
    <property type="term" value="P:translation"/>
    <property type="evidence" value="ECO:0007669"/>
    <property type="project" value="UniProtKB-UniRule"/>
</dbReference>
<proteinExistence type="inferred from homology"/>
<comment type="similarity">
    <text evidence="1 6 7">Belongs to the universal ribosomal protein uS8 family.</text>
</comment>
<evidence type="ECO:0000256" key="1">
    <source>
        <dbReference type="ARBA" id="ARBA00006471"/>
    </source>
</evidence>
<evidence type="ECO:0000256" key="3">
    <source>
        <dbReference type="ARBA" id="ARBA00023274"/>
    </source>
</evidence>
<name>A0A0F3NBH9_9RICK</name>
<comment type="function">
    <text evidence="6">One of the primary rRNA binding proteins, it binds directly to 16S rRNA central domain where it helps coordinate assembly of the platform of the 30S subunit.</text>
</comment>
<keyword evidence="3 6" id="KW-0687">Ribonucleoprotein</keyword>
<evidence type="ECO:0000256" key="2">
    <source>
        <dbReference type="ARBA" id="ARBA00022980"/>
    </source>
</evidence>
<dbReference type="GO" id="GO:0005840">
    <property type="term" value="C:ribosome"/>
    <property type="evidence" value="ECO:0007669"/>
    <property type="project" value="UniProtKB-KW"/>
</dbReference>
<evidence type="ECO:0000256" key="5">
    <source>
        <dbReference type="ARBA" id="ARBA00046740"/>
    </source>
</evidence>
<dbReference type="SUPFAM" id="SSF56047">
    <property type="entry name" value="Ribosomal protein S8"/>
    <property type="match status" value="1"/>
</dbReference>
<dbReference type="RefSeq" id="WP_045804761.1">
    <property type="nucleotide sequence ID" value="NZ_LANU01000002.1"/>
</dbReference>
<dbReference type="FunFam" id="3.30.1490.10:FF:000001">
    <property type="entry name" value="30S ribosomal protein S8"/>
    <property type="match status" value="1"/>
</dbReference>
<dbReference type="InterPro" id="IPR035987">
    <property type="entry name" value="Ribosomal_uS8_sf"/>
</dbReference>
<evidence type="ECO:0000313" key="8">
    <source>
        <dbReference type="EMBL" id="KJV65458.1"/>
    </source>
</evidence>
<evidence type="ECO:0000313" key="9">
    <source>
        <dbReference type="Proteomes" id="UP000033546"/>
    </source>
</evidence>
<dbReference type="GO" id="GO:1990904">
    <property type="term" value="C:ribonucleoprotein complex"/>
    <property type="evidence" value="ECO:0007669"/>
    <property type="project" value="UniProtKB-KW"/>
</dbReference>
<dbReference type="InterPro" id="IPR000630">
    <property type="entry name" value="Ribosomal_uS8"/>
</dbReference>
<dbReference type="Gene3D" id="3.30.1490.10">
    <property type="match status" value="1"/>
</dbReference>
<dbReference type="InterPro" id="IPR047863">
    <property type="entry name" value="Ribosomal_uS8_CS"/>
</dbReference>
<dbReference type="GO" id="GO:0003735">
    <property type="term" value="F:structural constituent of ribosome"/>
    <property type="evidence" value="ECO:0007669"/>
    <property type="project" value="InterPro"/>
</dbReference>
<dbReference type="GO" id="GO:0005737">
    <property type="term" value="C:cytoplasm"/>
    <property type="evidence" value="ECO:0007669"/>
    <property type="project" value="UniProtKB-ARBA"/>
</dbReference>
<dbReference type="EMBL" id="LANU01000002">
    <property type="protein sequence ID" value="KJV65458.1"/>
    <property type="molecule type" value="Genomic_DNA"/>
</dbReference>
<protein>
    <recommendedName>
        <fullName evidence="4 6">Small ribosomal subunit protein uS8</fullName>
    </recommendedName>
</protein>
<dbReference type="NCBIfam" id="NF001109">
    <property type="entry name" value="PRK00136.1"/>
    <property type="match status" value="1"/>
</dbReference>
<dbReference type="AlphaFoldDB" id="A0A0F3NBH9"/>
<comment type="subunit">
    <text evidence="5 6">Part of the 30S ribosomal subunit. Contacts proteins S5 and S12.</text>
</comment>